<dbReference type="PRINTS" id="PR01185">
    <property type="entry name" value="INTEGRINA"/>
</dbReference>
<dbReference type="InterPro" id="IPR028994">
    <property type="entry name" value="Integrin_alpha_N"/>
</dbReference>
<evidence type="ECO:0000256" key="2">
    <source>
        <dbReference type="ARBA" id="ARBA00022737"/>
    </source>
</evidence>
<dbReference type="Pfam" id="PF00353">
    <property type="entry name" value="HemolysinCabind"/>
    <property type="match status" value="1"/>
</dbReference>
<keyword evidence="1" id="KW-0732">Signal</keyword>
<dbReference type="NCBIfam" id="TIGR01965">
    <property type="entry name" value="VCBS_repeat"/>
    <property type="match status" value="1"/>
</dbReference>
<dbReference type="PROSITE" id="PS00330">
    <property type="entry name" value="HEMOLYSIN_CALCIUM"/>
    <property type="match status" value="1"/>
</dbReference>
<proteinExistence type="predicted"/>
<dbReference type="Gene3D" id="2.130.10.130">
    <property type="entry name" value="Integrin alpha, N-terminal"/>
    <property type="match status" value="8"/>
</dbReference>
<dbReference type="InterPro" id="IPR010221">
    <property type="entry name" value="VCBS_dom"/>
</dbReference>
<dbReference type="SMART" id="SM00191">
    <property type="entry name" value="Int_alpha"/>
    <property type="match status" value="13"/>
</dbReference>
<dbReference type="PANTHER" id="PTHR23221">
    <property type="entry name" value="GLYCOSYLPHOSPHATIDYLINOSITOL PHOSPHOLIPASE D"/>
    <property type="match status" value="1"/>
</dbReference>
<dbReference type="InterPro" id="IPR001343">
    <property type="entry name" value="Hemolysn_Ca-bd"/>
</dbReference>
<protein>
    <submittedName>
        <fullName evidence="6">VCBS domain-containing protein</fullName>
    </submittedName>
</protein>
<keyword evidence="2" id="KW-0677">Repeat</keyword>
<keyword evidence="3" id="KW-0378">Hydrolase</keyword>
<dbReference type="PROSITE" id="PS51470">
    <property type="entry name" value="FG_GAP"/>
    <property type="match status" value="9"/>
</dbReference>
<evidence type="ECO:0000256" key="4">
    <source>
        <dbReference type="ARBA" id="ARBA00023180"/>
    </source>
</evidence>
<dbReference type="EMBL" id="JALZWP010000039">
    <property type="protein sequence ID" value="MCL1630301.1"/>
    <property type="molecule type" value="Genomic_DNA"/>
</dbReference>
<evidence type="ECO:0000313" key="7">
    <source>
        <dbReference type="Proteomes" id="UP001202550"/>
    </source>
</evidence>
<dbReference type="Proteomes" id="UP001202550">
    <property type="component" value="Unassembled WGS sequence"/>
</dbReference>
<dbReference type="Pfam" id="PF01839">
    <property type="entry name" value="FG-GAP"/>
    <property type="match status" value="13"/>
</dbReference>
<dbReference type="InterPro" id="IPR013519">
    <property type="entry name" value="Int_alpha_beta-p"/>
</dbReference>
<name>A0ABT0M619_9RHOB</name>
<dbReference type="PANTHER" id="PTHR23221:SF7">
    <property type="entry name" value="PHOSPHATIDYLINOSITOL-GLYCAN-SPECIFIC PHOSPHOLIPASE D"/>
    <property type="match status" value="1"/>
</dbReference>
<evidence type="ECO:0000256" key="3">
    <source>
        <dbReference type="ARBA" id="ARBA00022801"/>
    </source>
</evidence>
<evidence type="ECO:0000256" key="1">
    <source>
        <dbReference type="ARBA" id="ARBA00022729"/>
    </source>
</evidence>
<reference evidence="6 7" key="1">
    <citation type="submission" date="2022-05" db="EMBL/GenBank/DDBJ databases">
        <title>Seasonal and diel survey of microbial diversity of the Tyrrhenian coast.</title>
        <authorList>
            <person name="Gattoni G."/>
            <person name="Corral P."/>
        </authorList>
    </citation>
    <scope>NUCLEOTIDE SEQUENCE [LARGE SCALE GENOMIC DNA]</scope>
    <source>
        <strain evidence="6 7">V10</strain>
    </source>
</reference>
<dbReference type="PRINTS" id="PR00313">
    <property type="entry name" value="CABNDNGRPT"/>
</dbReference>
<dbReference type="SUPFAM" id="SSF69318">
    <property type="entry name" value="Integrin alpha N-terminal domain"/>
    <property type="match status" value="4"/>
</dbReference>
<dbReference type="InterPro" id="IPR013783">
    <property type="entry name" value="Ig-like_fold"/>
</dbReference>
<dbReference type="InterPro" id="IPR018511">
    <property type="entry name" value="Hemolysin-typ_Ca-bd_CS"/>
</dbReference>
<evidence type="ECO:0000313" key="6">
    <source>
        <dbReference type="EMBL" id="MCL1630301.1"/>
    </source>
</evidence>
<keyword evidence="7" id="KW-1185">Reference proteome</keyword>
<gene>
    <name evidence="6" type="ORF">M3N55_16460</name>
</gene>
<evidence type="ECO:0000256" key="5">
    <source>
        <dbReference type="SAM" id="MobiDB-lite"/>
    </source>
</evidence>
<dbReference type="InterPro" id="IPR013517">
    <property type="entry name" value="FG-GAP"/>
</dbReference>
<dbReference type="InterPro" id="IPR000413">
    <property type="entry name" value="Integrin_alpha"/>
</dbReference>
<organism evidence="6 7">
    <name type="scientific">Roseinatronobacter domitianus</name>
    <dbReference type="NCBI Taxonomy" id="2940293"/>
    <lineage>
        <taxon>Bacteria</taxon>
        <taxon>Pseudomonadati</taxon>
        <taxon>Pseudomonadota</taxon>
        <taxon>Alphaproteobacteria</taxon>
        <taxon>Rhodobacterales</taxon>
        <taxon>Paracoccaceae</taxon>
        <taxon>Roseinatronobacter</taxon>
    </lineage>
</organism>
<dbReference type="RefSeq" id="WP_249060953.1">
    <property type="nucleotide sequence ID" value="NZ_JALZWP010000039.1"/>
</dbReference>
<dbReference type="Gene3D" id="2.60.40.10">
    <property type="entry name" value="Immunoglobulins"/>
    <property type="match status" value="1"/>
</dbReference>
<sequence>MKDFTGNAVADRTDPQRDQSSVDTNETRKRNPAAAPAFLGGIAVTLLAAGLAEAATLPDGYVRLGDDMGVTSAQFLPDGTLELTLADGTVRTYGPGSFVLLEGGGIAISEHVAAELAALAEAFSSPGGAAGAAAGLLGLAAATGAGGADPEPEPAFRVSEGADGVLRFGGTAAGPITVALGAEGVTFGRDGNAQIFTPDPLTGFESASGATLQSLLFEVPDGVALSFTGAYGDLQALVFNVGDGPGGPGVTDQRSITLDTSGLSGVPQLIFAFEDASDQVLIGANSDLTGFTTIEIKRGTADLQSVTIAPGVEFLVNSAVVLTAQQFIEAAALVSASGLGRLTITVENEAELAAIREALSDKTLVGFGPGEASAEGGVEDLQITASDGTPLAGAEEIVAEIKAASLPSVSKVEAAVADLATRLNAGEDVPPEEVADLSGDLAALGAVFAALPESEEPEAPAAFEAVTAALSTLAEVADVPAVIGGVTAGAATEDTAATLRAAGALTVTDPNAGESVFLAQASVLGLNGYGTFTLTASGKWTYAADNAQAAIQSLGDGETLTDSFTAETADGTEQVVMVTITGVNSGTGGVFELSELSGNSDLSGFVVNGVSADDRSGSSVSSAGDVNGDGLDDLIVGVPYAGPNGSNSGMSFVVFGKSDGSAVELSKIEAGAGGFVINGVSADDRSGSSVSSAGDVNGDGFDDLIVGAPYDDPNGSYSGASFVVFGKTDGDAVALSEVEAGGGGFAINGVSASDWGGLSVGSAGDVNGDGFDDLIVGAGGDDPNGFNSGASFVVFGKTGGSAIALSDVEAGIGGFVINGVSADDFSGTSVSSAGDVNGDGFDDLIVGAPYDDPNGTSSGASFVVFGKTDGTAVELSAIEAGIGGFVINGVSADDRSGRSVSSAGDVNGDGFDDLIVGVYGDDPNGSNSGASFVVFGKTDGGAAALSDMEAGSGGFAINGVSAYNRVGWSVSSAGDVNGDGLDDLIVGAWADDPNGFYSGASFVVFGKTDGTAVELSTIEAGTGGFVLNGISAFDNSGFSVSSAGDVDGDGFDDLIVGAPYDDPNGTSSGASFVVFGGDFTGAATEVGTSGDDVLTGSADRDVLIGGTGNDTLIGAGGADVLRGGAGDDLLAISDLSFARIDGGTRPIALLDENGLELFEDDELVDAGGEALYESDDLLAISGLSLARIDGGTGTDTLRLDGTGLVLDLDALSNTSLTSVEVIDLNGGGNALAISPVELFQLAEGTNILRVLGASSDAVTLTGSSWWTRGADLEEGSSTFAVYTNGNAALEVVQGVTVRGGLTIKPIALSDVEAGSGGFMINGVSAADFSGASVSSAGDVNGDGFDDLIVGARFDDPNGSSSGASFVVFGKTDGTAVELSAVEAGTGGFVINGVSVDDRSGYSVSSAGDVNGDGFDDLIVGVPYDDPNGNSSGASFVVFGKTNGTVVELSAVEAGTGGFVINGVSADDQSGRSVSSAGDVNGDGFDDLILGARIDDPNGNSSSGASFVVFGKTDGTAVELSAVELGTGGFVINGVSAGDLSGRSVSSAGDVNGDGFDDLIIGADNDDPNGSYSGASFVVFGKTDGTVVELSAVEAGTGGFVLNGISAFDNSGRSVSSAGDVNGDGFDDLIIGARFDDPSGSNSGASFVVFGKTDGTAVELSTVEAGTGGFVINGVSVDDRSGYSVSSAGDVNGDGFDDLIVGVPYDDPNGSSSGASFVVF</sequence>
<keyword evidence="4" id="KW-0325">Glycoprotein</keyword>
<accession>A0ABT0M619</accession>
<comment type="caution">
    <text evidence="6">The sequence shown here is derived from an EMBL/GenBank/DDBJ whole genome shotgun (WGS) entry which is preliminary data.</text>
</comment>
<feature type="non-terminal residue" evidence="6">
    <location>
        <position position="1719"/>
    </location>
</feature>
<feature type="region of interest" description="Disordered" evidence="5">
    <location>
        <begin position="1"/>
        <end position="30"/>
    </location>
</feature>